<comment type="caution">
    <text evidence="10">The sequence shown here is derived from an EMBL/GenBank/DDBJ whole genome shotgun (WGS) entry which is preliminary data.</text>
</comment>
<evidence type="ECO:0000259" key="8">
    <source>
        <dbReference type="Pfam" id="PF02770"/>
    </source>
</evidence>
<dbReference type="Gene3D" id="2.40.110.10">
    <property type="entry name" value="Butyryl-CoA Dehydrogenase, subunit A, domain 2"/>
    <property type="match status" value="1"/>
</dbReference>
<dbReference type="SUPFAM" id="SSF47203">
    <property type="entry name" value="Acyl-CoA dehydrogenase C-terminal domain-like"/>
    <property type="match status" value="1"/>
</dbReference>
<dbReference type="InterPro" id="IPR006089">
    <property type="entry name" value="Acyl-CoA_DH_CS"/>
</dbReference>
<evidence type="ECO:0000259" key="7">
    <source>
        <dbReference type="Pfam" id="PF00441"/>
    </source>
</evidence>
<dbReference type="Gene3D" id="1.10.540.10">
    <property type="entry name" value="Acyl-CoA dehydrogenase/oxidase, N-terminal domain"/>
    <property type="match status" value="1"/>
</dbReference>
<feature type="region of interest" description="Disordered" evidence="6">
    <location>
        <begin position="69"/>
        <end position="97"/>
    </location>
</feature>
<dbReference type="Pfam" id="PF02770">
    <property type="entry name" value="Acyl-CoA_dh_M"/>
    <property type="match status" value="1"/>
</dbReference>
<evidence type="ECO:0000259" key="9">
    <source>
        <dbReference type="Pfam" id="PF02771"/>
    </source>
</evidence>
<reference evidence="11" key="1">
    <citation type="journal article" date="2019" name="Int. J. Syst. Evol. Microbiol.">
        <title>The Global Catalogue of Microorganisms (GCM) 10K type strain sequencing project: providing services to taxonomists for standard genome sequencing and annotation.</title>
        <authorList>
            <consortium name="The Broad Institute Genomics Platform"/>
            <consortium name="The Broad Institute Genome Sequencing Center for Infectious Disease"/>
            <person name="Wu L."/>
            <person name="Ma J."/>
        </authorList>
    </citation>
    <scope>NUCLEOTIDE SEQUENCE [LARGE SCALE GENOMIC DNA]</scope>
    <source>
        <strain evidence="11">KLKA75</strain>
    </source>
</reference>
<dbReference type="Pfam" id="PF00441">
    <property type="entry name" value="Acyl-CoA_dh_1"/>
    <property type="match status" value="1"/>
</dbReference>
<dbReference type="InterPro" id="IPR036250">
    <property type="entry name" value="AcylCo_DH-like_C"/>
</dbReference>
<gene>
    <name evidence="10" type="ORF">ACFPCY_09525</name>
</gene>
<evidence type="ECO:0000313" key="10">
    <source>
        <dbReference type="EMBL" id="MFC4907558.1"/>
    </source>
</evidence>
<evidence type="ECO:0000256" key="5">
    <source>
        <dbReference type="RuleBase" id="RU362125"/>
    </source>
</evidence>
<feature type="domain" description="Acyl-CoA dehydrogenase/oxidase N-terminal" evidence="9">
    <location>
        <begin position="80"/>
        <end position="155"/>
    </location>
</feature>
<comment type="similarity">
    <text evidence="2 5">Belongs to the acyl-CoA dehydrogenase family.</text>
</comment>
<keyword evidence="4 5" id="KW-0274">FAD</keyword>
<dbReference type="SUPFAM" id="SSF56645">
    <property type="entry name" value="Acyl-CoA dehydrogenase NM domain-like"/>
    <property type="match status" value="1"/>
</dbReference>
<dbReference type="PANTHER" id="PTHR43884:SF12">
    <property type="entry name" value="ISOVALERYL-COA DEHYDROGENASE, MITOCHONDRIAL-RELATED"/>
    <property type="match status" value="1"/>
</dbReference>
<dbReference type="Proteomes" id="UP001595872">
    <property type="component" value="Unassembled WGS sequence"/>
</dbReference>
<dbReference type="InterPro" id="IPR009075">
    <property type="entry name" value="AcylCo_DH/oxidase_C"/>
</dbReference>
<evidence type="ECO:0000256" key="2">
    <source>
        <dbReference type="ARBA" id="ARBA00009347"/>
    </source>
</evidence>
<protein>
    <submittedName>
        <fullName evidence="10">Acyl-CoA dehydrogenase family protein</fullName>
        <ecNumber evidence="10">1.-.-.-</ecNumber>
    </submittedName>
</protein>
<evidence type="ECO:0000313" key="11">
    <source>
        <dbReference type="Proteomes" id="UP001595872"/>
    </source>
</evidence>
<evidence type="ECO:0000256" key="6">
    <source>
        <dbReference type="SAM" id="MobiDB-lite"/>
    </source>
</evidence>
<evidence type="ECO:0000256" key="1">
    <source>
        <dbReference type="ARBA" id="ARBA00001974"/>
    </source>
</evidence>
<dbReference type="Pfam" id="PF02771">
    <property type="entry name" value="Acyl-CoA_dh_N"/>
    <property type="match status" value="1"/>
</dbReference>
<dbReference type="InterPro" id="IPR046373">
    <property type="entry name" value="Acyl-CoA_Oxase/DH_mid-dom_sf"/>
</dbReference>
<proteinExistence type="inferred from homology"/>
<feature type="domain" description="Acyl-CoA oxidase/dehydrogenase middle" evidence="8">
    <location>
        <begin position="161"/>
        <end position="259"/>
    </location>
</feature>
<dbReference type="RefSeq" id="WP_378253405.1">
    <property type="nucleotide sequence ID" value="NZ_JBHSIT010000002.1"/>
</dbReference>
<evidence type="ECO:0000256" key="3">
    <source>
        <dbReference type="ARBA" id="ARBA00022630"/>
    </source>
</evidence>
<keyword evidence="11" id="KW-1185">Reference proteome</keyword>
<evidence type="ECO:0000256" key="4">
    <source>
        <dbReference type="ARBA" id="ARBA00022827"/>
    </source>
</evidence>
<name>A0ABV9TVU6_9ACTN</name>
<dbReference type="EMBL" id="JBHSIT010000002">
    <property type="protein sequence ID" value="MFC4907558.1"/>
    <property type="molecule type" value="Genomic_DNA"/>
</dbReference>
<keyword evidence="3 5" id="KW-0285">Flavoprotein</keyword>
<feature type="domain" description="Acyl-CoA dehydrogenase/oxidase C-terminal" evidence="7">
    <location>
        <begin position="276"/>
        <end position="424"/>
    </location>
</feature>
<dbReference type="PROSITE" id="PS00072">
    <property type="entry name" value="ACYL_COA_DH_1"/>
    <property type="match status" value="1"/>
</dbReference>
<dbReference type="InterPro" id="IPR013786">
    <property type="entry name" value="AcylCoA_DH/ox_N"/>
</dbReference>
<dbReference type="EC" id="1.-.-.-" evidence="10"/>
<comment type="cofactor">
    <cofactor evidence="1 5">
        <name>FAD</name>
        <dbReference type="ChEBI" id="CHEBI:57692"/>
    </cofactor>
</comment>
<accession>A0ABV9TVU6</accession>
<sequence>MIDWSDEDVMIRDAVRNWVEEKARPHMDALDAGDLPPYDLIRDLFRTFGMDEMARSSFHARLDKEERAAARSAASGGEPAAAEAAAEAVADDDTASEVGGGGANASLSILPIVELCKVSPGLVTAMGVSLGLAAGTIMKRGSAEQKRRWGLDLLTMDKVGAWAITEPNSGSDAFGGMQATARRDGDEYVINGSKTFITNGPYADTIVFYCKLDDGRDPRDREILTFVLDRGMPGLEQSKPLRKMGLHSSPTGELFLNDVRAGADRLLTGGGAGAQSGRESARQNFVTERAGVAAMALGVIEECLRLSVDYAKKRELWGKPIGDFQLIQLKLAKMEVARLNVQNLVFRHVEMQRAGRTPTLAEASAMKLYAAQAAAEVTQEAVQLFGGNGYMSEYRVEQLARDAKSFQIYAGTDEIQVTHIARDLLSR</sequence>
<dbReference type="InterPro" id="IPR009100">
    <property type="entry name" value="AcylCoA_DH/oxidase_NM_dom_sf"/>
</dbReference>
<dbReference type="PANTHER" id="PTHR43884">
    <property type="entry name" value="ACYL-COA DEHYDROGENASE"/>
    <property type="match status" value="1"/>
</dbReference>
<feature type="compositionally biased region" description="Low complexity" evidence="6">
    <location>
        <begin position="70"/>
        <end position="88"/>
    </location>
</feature>
<organism evidence="10 11">
    <name type="scientific">Actinomadura gamaensis</name>
    <dbReference type="NCBI Taxonomy" id="1763541"/>
    <lineage>
        <taxon>Bacteria</taxon>
        <taxon>Bacillati</taxon>
        <taxon>Actinomycetota</taxon>
        <taxon>Actinomycetes</taxon>
        <taxon>Streptosporangiales</taxon>
        <taxon>Thermomonosporaceae</taxon>
        <taxon>Actinomadura</taxon>
    </lineage>
</organism>
<dbReference type="GO" id="GO:0016491">
    <property type="term" value="F:oxidoreductase activity"/>
    <property type="evidence" value="ECO:0007669"/>
    <property type="project" value="UniProtKB-KW"/>
</dbReference>
<dbReference type="Gene3D" id="1.20.140.10">
    <property type="entry name" value="Butyryl-CoA Dehydrogenase, subunit A, domain 3"/>
    <property type="match status" value="1"/>
</dbReference>
<keyword evidence="5 10" id="KW-0560">Oxidoreductase</keyword>
<dbReference type="InterPro" id="IPR006091">
    <property type="entry name" value="Acyl-CoA_Oxase/DH_mid-dom"/>
</dbReference>
<dbReference type="InterPro" id="IPR037069">
    <property type="entry name" value="AcylCoA_DH/ox_N_sf"/>
</dbReference>